<keyword evidence="1" id="KW-0808">Transferase</keyword>
<feature type="domain" description="Protein kinase" evidence="7">
    <location>
        <begin position="415"/>
        <end position="696"/>
    </location>
</feature>
<feature type="binding site" evidence="5">
    <location>
        <position position="443"/>
    </location>
    <ligand>
        <name>ATP</name>
        <dbReference type="ChEBI" id="CHEBI:30616"/>
    </ligand>
</feature>
<dbReference type="SUPFAM" id="SSF56112">
    <property type="entry name" value="Protein kinase-like (PK-like)"/>
    <property type="match status" value="1"/>
</dbReference>
<reference evidence="8 9" key="2">
    <citation type="journal article" date="2017" name="Genome Biol.">
        <title>New reference genome sequences of hot pepper reveal the massive evolution of plant disease-resistance genes by retroduplication.</title>
        <authorList>
            <person name="Kim S."/>
            <person name="Park J."/>
            <person name="Yeom S.I."/>
            <person name="Kim Y.M."/>
            <person name="Seo E."/>
            <person name="Kim K.T."/>
            <person name="Kim M.S."/>
            <person name="Lee J.M."/>
            <person name="Cheong K."/>
            <person name="Shin H.S."/>
            <person name="Kim S.B."/>
            <person name="Han K."/>
            <person name="Lee J."/>
            <person name="Park M."/>
            <person name="Lee H.A."/>
            <person name="Lee H.Y."/>
            <person name="Lee Y."/>
            <person name="Oh S."/>
            <person name="Lee J.H."/>
            <person name="Choi E."/>
            <person name="Choi E."/>
            <person name="Lee S.E."/>
            <person name="Jeon J."/>
            <person name="Kim H."/>
            <person name="Choi G."/>
            <person name="Song H."/>
            <person name="Lee J."/>
            <person name="Lee S.C."/>
            <person name="Kwon J.K."/>
            <person name="Lee H.Y."/>
            <person name="Koo N."/>
            <person name="Hong Y."/>
            <person name="Kim R.W."/>
            <person name="Kang W.H."/>
            <person name="Huh J.H."/>
            <person name="Kang B.C."/>
            <person name="Yang T.J."/>
            <person name="Lee Y.H."/>
            <person name="Bennetzen J.L."/>
            <person name="Choi D."/>
        </authorList>
    </citation>
    <scope>NUCLEOTIDE SEQUENCE [LARGE SCALE GENOMIC DNA]</scope>
    <source>
        <strain evidence="9">cv. CM334</strain>
    </source>
</reference>
<dbReference type="PROSITE" id="PS00108">
    <property type="entry name" value="PROTEIN_KINASE_ST"/>
    <property type="match status" value="1"/>
</dbReference>
<keyword evidence="3" id="KW-0418">Kinase</keyword>
<dbReference type="InterPro" id="IPR000719">
    <property type="entry name" value="Prot_kinase_dom"/>
</dbReference>
<dbReference type="PANTHER" id="PTHR47987:SF2">
    <property type="entry name" value="PROTEIN KINASE DOMAIN-CONTAINING PROTEIN"/>
    <property type="match status" value="1"/>
</dbReference>
<dbReference type="EMBL" id="AYRZ02000004">
    <property type="protein sequence ID" value="PHT83783.1"/>
    <property type="molecule type" value="Genomic_DNA"/>
</dbReference>
<dbReference type="OMA" id="TEDHANK"/>
<reference evidence="8 9" key="1">
    <citation type="journal article" date="2014" name="Nat. Genet.">
        <title>Genome sequence of the hot pepper provides insights into the evolution of pungency in Capsicum species.</title>
        <authorList>
            <person name="Kim S."/>
            <person name="Park M."/>
            <person name="Yeom S.I."/>
            <person name="Kim Y.M."/>
            <person name="Lee J.M."/>
            <person name="Lee H.A."/>
            <person name="Seo E."/>
            <person name="Choi J."/>
            <person name="Cheong K."/>
            <person name="Kim K.T."/>
            <person name="Jung K."/>
            <person name="Lee G.W."/>
            <person name="Oh S.K."/>
            <person name="Bae C."/>
            <person name="Kim S.B."/>
            <person name="Lee H.Y."/>
            <person name="Kim S.Y."/>
            <person name="Kim M.S."/>
            <person name="Kang B.C."/>
            <person name="Jo Y.D."/>
            <person name="Yang H.B."/>
            <person name="Jeong H.J."/>
            <person name="Kang W.H."/>
            <person name="Kwon J.K."/>
            <person name="Shin C."/>
            <person name="Lim J.Y."/>
            <person name="Park J.H."/>
            <person name="Huh J.H."/>
            <person name="Kim J.S."/>
            <person name="Kim B.D."/>
            <person name="Cohen O."/>
            <person name="Paran I."/>
            <person name="Suh M.C."/>
            <person name="Lee S.B."/>
            <person name="Kim Y.K."/>
            <person name="Shin Y."/>
            <person name="Noh S.J."/>
            <person name="Park J."/>
            <person name="Seo Y.S."/>
            <person name="Kwon S.Y."/>
            <person name="Kim H.A."/>
            <person name="Park J.M."/>
            <person name="Kim H.J."/>
            <person name="Choi S.B."/>
            <person name="Bosland P.W."/>
            <person name="Reeves G."/>
            <person name="Jo S.H."/>
            <person name="Lee B.W."/>
            <person name="Cho H.T."/>
            <person name="Choi H.S."/>
            <person name="Lee M.S."/>
            <person name="Yu Y."/>
            <person name="Do Choi Y."/>
            <person name="Park B.S."/>
            <person name="van Deynze A."/>
            <person name="Ashrafi H."/>
            <person name="Hill T."/>
            <person name="Kim W.T."/>
            <person name="Pai H.S."/>
            <person name="Ahn H.K."/>
            <person name="Yeam I."/>
            <person name="Giovannoni J.J."/>
            <person name="Rose J.K."/>
            <person name="Sorensen I."/>
            <person name="Lee S.J."/>
            <person name="Kim R.W."/>
            <person name="Choi I.Y."/>
            <person name="Choi B.S."/>
            <person name="Lim J.S."/>
            <person name="Lee Y.H."/>
            <person name="Choi D."/>
        </authorList>
    </citation>
    <scope>NUCLEOTIDE SEQUENCE [LARGE SCALE GENOMIC DNA]</scope>
    <source>
        <strain evidence="9">cv. CM334</strain>
    </source>
</reference>
<dbReference type="GO" id="GO:0005524">
    <property type="term" value="F:ATP binding"/>
    <property type="evidence" value="ECO:0007669"/>
    <property type="project" value="UniProtKB-UniRule"/>
</dbReference>
<evidence type="ECO:0000256" key="2">
    <source>
        <dbReference type="ARBA" id="ARBA00022741"/>
    </source>
</evidence>
<dbReference type="PANTHER" id="PTHR47987">
    <property type="entry name" value="OS08G0249100 PROTEIN"/>
    <property type="match status" value="1"/>
</dbReference>
<dbReference type="PROSITE" id="PS50011">
    <property type="entry name" value="PROTEIN_KINASE_DOM"/>
    <property type="match status" value="1"/>
</dbReference>
<evidence type="ECO:0000256" key="6">
    <source>
        <dbReference type="SAM" id="MobiDB-lite"/>
    </source>
</evidence>
<evidence type="ECO:0000256" key="1">
    <source>
        <dbReference type="ARBA" id="ARBA00022679"/>
    </source>
</evidence>
<name>A0A1U8F0W1_CAPAN</name>
<organism evidence="8 9">
    <name type="scientific">Capsicum annuum</name>
    <name type="common">Capsicum pepper</name>
    <dbReference type="NCBI Taxonomy" id="4072"/>
    <lineage>
        <taxon>Eukaryota</taxon>
        <taxon>Viridiplantae</taxon>
        <taxon>Streptophyta</taxon>
        <taxon>Embryophyta</taxon>
        <taxon>Tracheophyta</taxon>
        <taxon>Spermatophyta</taxon>
        <taxon>Magnoliopsida</taxon>
        <taxon>eudicotyledons</taxon>
        <taxon>Gunneridae</taxon>
        <taxon>Pentapetalae</taxon>
        <taxon>asterids</taxon>
        <taxon>lamiids</taxon>
        <taxon>Solanales</taxon>
        <taxon>Solanaceae</taxon>
        <taxon>Solanoideae</taxon>
        <taxon>Capsiceae</taxon>
        <taxon>Capsicum</taxon>
    </lineage>
</organism>
<evidence type="ECO:0000256" key="4">
    <source>
        <dbReference type="ARBA" id="ARBA00022840"/>
    </source>
</evidence>
<accession>A0A1U8F0W1</accession>
<keyword evidence="2 5" id="KW-0547">Nucleotide-binding</keyword>
<dbReference type="FunFam" id="3.40.50.620:FF:000177">
    <property type="entry name" value="probable receptor-like serine/threonine-protein kinase At5g57670"/>
    <property type="match status" value="1"/>
</dbReference>
<gene>
    <name evidence="8" type="ORF">T459_12226</name>
</gene>
<keyword evidence="4 5" id="KW-0067">ATP-binding</keyword>
<dbReference type="Pfam" id="PF00069">
    <property type="entry name" value="Pkinase"/>
    <property type="match status" value="1"/>
</dbReference>
<evidence type="ECO:0000256" key="5">
    <source>
        <dbReference type="PROSITE-ProRule" id="PRU10141"/>
    </source>
</evidence>
<dbReference type="Gene3D" id="3.30.200.20">
    <property type="entry name" value="Phosphorylase Kinase, domain 1"/>
    <property type="match status" value="1"/>
</dbReference>
<dbReference type="Gene3D" id="3.40.50.620">
    <property type="entry name" value="HUPs"/>
    <property type="match status" value="1"/>
</dbReference>
<dbReference type="Pfam" id="PF00582">
    <property type="entry name" value="Usp"/>
    <property type="match status" value="1"/>
</dbReference>
<evidence type="ECO:0000313" key="9">
    <source>
        <dbReference type="Proteomes" id="UP000222542"/>
    </source>
</evidence>
<dbReference type="FunFam" id="3.30.200.20:FF:000268">
    <property type="entry name" value="probable receptor-like serine/threonine-protein kinase At5g57670"/>
    <property type="match status" value="1"/>
</dbReference>
<dbReference type="CDD" id="cd00293">
    <property type="entry name" value="USP-like"/>
    <property type="match status" value="1"/>
</dbReference>
<dbReference type="SMART" id="SM00220">
    <property type="entry name" value="S_TKc"/>
    <property type="match status" value="1"/>
</dbReference>
<keyword evidence="9" id="KW-1185">Reference proteome</keyword>
<dbReference type="InterPro" id="IPR014729">
    <property type="entry name" value="Rossmann-like_a/b/a_fold"/>
</dbReference>
<dbReference type="InterPro" id="IPR046958">
    <property type="entry name" value="RBK1/2/STUNTED"/>
</dbReference>
<evidence type="ECO:0000256" key="3">
    <source>
        <dbReference type="ARBA" id="ARBA00022777"/>
    </source>
</evidence>
<dbReference type="GO" id="GO:0004672">
    <property type="term" value="F:protein kinase activity"/>
    <property type="evidence" value="ECO:0000318"/>
    <property type="project" value="GO_Central"/>
</dbReference>
<dbReference type="Gramene" id="PHT83783">
    <property type="protein sequence ID" value="PHT83783"/>
    <property type="gene ID" value="T459_12226"/>
</dbReference>
<dbReference type="InterPro" id="IPR017441">
    <property type="entry name" value="Protein_kinase_ATP_BS"/>
</dbReference>
<dbReference type="AlphaFoldDB" id="A0A1U8F0W1"/>
<dbReference type="PROSITE" id="PS00107">
    <property type="entry name" value="PROTEIN_KINASE_ATP"/>
    <property type="match status" value="1"/>
</dbReference>
<dbReference type="InterPro" id="IPR011009">
    <property type="entry name" value="Kinase-like_dom_sf"/>
</dbReference>
<proteinExistence type="predicted"/>
<sequence length="773" mass="84997">MTQLQCVLAGGEGEGEDGNRTVIVGVKMDGASRELLTWALVKVAQPGDRVIALHVLNNNEIVDRDGKSSLLSLVKAFDSVLAVYEGFCNLKQVDLKLKICRGTSIRKIIVREANSYLATDVIVGAANHTIRSSASVAKYCARKLPKDCSVLAVNNGKIVFQREASLASYASSKELEHHHGNRLLSVIQRTLTKNSRALNDSTGLRPTNSCRQDGYQTLGEALLKAASASAENSLQQNCSICSPGSPLPDNSCIQTHEEPSDNNHDDNSMAIVPVQRQESGSSSITLLIKDLPEVRPGWPLLSRVILSNQQAADTSSIRKLSVVQWALCLPSRHLLCIEDSEKRDQQSAADETHAPVLDEESGAIVPVNHETTSSKSSPDNSPRTLPRELEGLHEKYSATCRLFKFQELLLATLSFSSENIIGKGGSSQVFKGCLPDGKELAVKILKQSEDAVREFVLEIEIIIALSHKNIISLFGFCFEDNRLLLVYDFLSRGSLEENLHGNNKDPLVFGWKERYKVAVGVAEALEYLHGRDDQPVIHRDVKSSNILLCDDFEPQLSDFGLAKWATTTSSHITCTDVAGTFGYLAPEYFMYGKVNDKIDVYAFGVVLLELLSGRKPISSNCPKGQESLVIWAKPILTSGKYAQLLDPQLSSDYDCELVERMVLAAALCIRRAPRARPQMSIVSKLLKGDAETTKWVRLQVNGSEGSDTRLPINAMEGADMLEDDTFSQSNLRSHLNLAFLGVEEDSLSMSSIEHNVSLEDYLRGRWSRSSSFD</sequence>
<dbReference type="SMR" id="A0A1U8F0W1"/>
<comment type="caution">
    <text evidence="8">The sequence shown here is derived from an EMBL/GenBank/DDBJ whole genome shotgun (WGS) entry which is preliminary data.</text>
</comment>
<dbReference type="STRING" id="4072.A0A1U8F0W1"/>
<dbReference type="SUPFAM" id="SSF52402">
    <property type="entry name" value="Adenine nucleotide alpha hydrolases-like"/>
    <property type="match status" value="1"/>
</dbReference>
<dbReference type="OrthoDB" id="654677at2759"/>
<dbReference type="FunFam" id="1.10.510.10:FF:000284">
    <property type="entry name" value="Putative receptor-like serine/threonine-protein kinase"/>
    <property type="match status" value="1"/>
</dbReference>
<dbReference type="Gene3D" id="1.10.510.10">
    <property type="entry name" value="Transferase(Phosphotransferase) domain 1"/>
    <property type="match status" value="1"/>
</dbReference>
<dbReference type="InterPro" id="IPR006016">
    <property type="entry name" value="UspA"/>
</dbReference>
<evidence type="ECO:0000259" key="7">
    <source>
        <dbReference type="PROSITE" id="PS50011"/>
    </source>
</evidence>
<protein>
    <recommendedName>
        <fullName evidence="7">Protein kinase domain-containing protein</fullName>
    </recommendedName>
</protein>
<evidence type="ECO:0000313" key="8">
    <source>
        <dbReference type="EMBL" id="PHT83783.1"/>
    </source>
</evidence>
<feature type="region of interest" description="Disordered" evidence="6">
    <location>
        <begin position="345"/>
        <end position="364"/>
    </location>
</feature>
<dbReference type="Proteomes" id="UP000222542">
    <property type="component" value="Unassembled WGS sequence"/>
</dbReference>
<dbReference type="InterPro" id="IPR008271">
    <property type="entry name" value="Ser/Thr_kinase_AS"/>
</dbReference>